<sequence length="334" mass="35940">MELDEESFFLQELLALRRETWETYPAGMSELLFCSEGTARLNCFGGPQFSPEPNFDCLSEVCSPFAAAGLCGSSAPPAAAAAAAAAAHAAIHEEMSCGGASGGGRNICKAEQKQSAGTPEPLMLAASSCLERKNARPKKADGLPSKNLMAERRRRKRLNDRLSMLRSVVPKISKMDRTSILGDTIDYIKELMARIKALQEEAEAESDPRNRPNQLGALKDQLNPSETTLMRSSTKFDVERREGDTHVEVCCAAKPGLLLSMVSTLDALGLEIHQCVASCFSDFGMQASCLEVRLAATSISLFQELSSANDPNWSCATGPIRWVKESDAPASSGA</sequence>
<feature type="compositionally biased region" description="Polar residues" evidence="6">
    <location>
        <begin position="222"/>
        <end position="233"/>
    </location>
</feature>
<organism evidence="8 9">
    <name type="scientific">Ananas comosus</name>
    <name type="common">Pineapple</name>
    <name type="synonym">Ananas ananas</name>
    <dbReference type="NCBI Taxonomy" id="4615"/>
    <lineage>
        <taxon>Eukaryota</taxon>
        <taxon>Viridiplantae</taxon>
        <taxon>Streptophyta</taxon>
        <taxon>Embryophyta</taxon>
        <taxon>Tracheophyta</taxon>
        <taxon>Spermatophyta</taxon>
        <taxon>Magnoliopsida</taxon>
        <taxon>Liliopsida</taxon>
        <taxon>Poales</taxon>
        <taxon>Bromeliaceae</taxon>
        <taxon>Bromelioideae</taxon>
        <taxon>Ananas</taxon>
    </lineage>
</organism>
<evidence type="ECO:0000256" key="4">
    <source>
        <dbReference type="ARBA" id="ARBA00023163"/>
    </source>
</evidence>
<evidence type="ECO:0000313" key="8">
    <source>
        <dbReference type="Proteomes" id="UP000515123"/>
    </source>
</evidence>
<evidence type="ECO:0000256" key="3">
    <source>
        <dbReference type="ARBA" id="ARBA00023015"/>
    </source>
</evidence>
<dbReference type="GO" id="GO:0043565">
    <property type="term" value="F:sequence-specific DNA binding"/>
    <property type="evidence" value="ECO:0007669"/>
    <property type="project" value="TreeGrafter"/>
</dbReference>
<feature type="region of interest" description="Disordered" evidence="6">
    <location>
        <begin position="201"/>
        <end position="237"/>
    </location>
</feature>
<dbReference type="Pfam" id="PF00010">
    <property type="entry name" value="HLH"/>
    <property type="match status" value="1"/>
</dbReference>
<evidence type="ECO:0000256" key="6">
    <source>
        <dbReference type="SAM" id="MobiDB-lite"/>
    </source>
</evidence>
<dbReference type="InterPro" id="IPR051358">
    <property type="entry name" value="TF_AMS/ICE1/BHLH6-like"/>
</dbReference>
<dbReference type="Gene3D" id="4.10.280.10">
    <property type="entry name" value="Helix-loop-helix DNA-binding domain"/>
    <property type="match status" value="1"/>
</dbReference>
<dbReference type="GO" id="GO:0003700">
    <property type="term" value="F:DNA-binding transcription factor activity"/>
    <property type="evidence" value="ECO:0007669"/>
    <property type="project" value="TreeGrafter"/>
</dbReference>
<feature type="domain" description="BHLH" evidence="7">
    <location>
        <begin position="142"/>
        <end position="191"/>
    </location>
</feature>
<accession>A0A6P5F818</accession>
<dbReference type="InterPro" id="IPR011598">
    <property type="entry name" value="bHLH_dom"/>
</dbReference>
<protein>
    <submittedName>
        <fullName evidence="9">Transcription factor bHLH61-like</fullName>
    </submittedName>
</protein>
<evidence type="ECO:0000256" key="2">
    <source>
        <dbReference type="ARBA" id="ARBA00005510"/>
    </source>
</evidence>
<evidence type="ECO:0000256" key="5">
    <source>
        <dbReference type="ARBA" id="ARBA00023242"/>
    </source>
</evidence>
<dbReference type="GeneID" id="109712773"/>
<dbReference type="OrthoDB" id="752464at2759"/>
<dbReference type="InterPro" id="IPR054502">
    <property type="entry name" value="bHLH-TF_ACT-like_plant"/>
</dbReference>
<reference evidence="9" key="2">
    <citation type="submission" date="2025-08" db="UniProtKB">
        <authorList>
            <consortium name="RefSeq"/>
        </authorList>
    </citation>
    <scope>IDENTIFICATION</scope>
    <source>
        <tissue evidence="9">Leaf</tissue>
    </source>
</reference>
<comment type="similarity">
    <text evidence="2">Belongs to the bHLH protein family.</text>
</comment>
<gene>
    <name evidence="9" type="primary">LOC109712773</name>
</gene>
<keyword evidence="4" id="KW-0804">Transcription</keyword>
<keyword evidence="5" id="KW-0539">Nucleus</keyword>
<dbReference type="PROSITE" id="PS50888">
    <property type="entry name" value="BHLH"/>
    <property type="match status" value="1"/>
</dbReference>
<dbReference type="PANTHER" id="PTHR31945:SF15">
    <property type="entry name" value="TRANSCRIPTION FACTOR BHLH61-RELATED"/>
    <property type="match status" value="1"/>
</dbReference>
<keyword evidence="3" id="KW-0805">Transcription regulation</keyword>
<name>A0A6P5F818_ANACO</name>
<dbReference type="GO" id="GO:0046983">
    <property type="term" value="F:protein dimerization activity"/>
    <property type="evidence" value="ECO:0007669"/>
    <property type="project" value="InterPro"/>
</dbReference>
<dbReference type="Proteomes" id="UP000515123">
    <property type="component" value="Linkage group 7"/>
</dbReference>
<dbReference type="AlphaFoldDB" id="A0A6P5F818"/>
<evidence type="ECO:0000259" key="7">
    <source>
        <dbReference type="PROSITE" id="PS50888"/>
    </source>
</evidence>
<dbReference type="SUPFAM" id="SSF47459">
    <property type="entry name" value="HLH, helix-loop-helix DNA-binding domain"/>
    <property type="match status" value="1"/>
</dbReference>
<comment type="subcellular location">
    <subcellularLocation>
        <location evidence="1">Nucleus</location>
    </subcellularLocation>
</comment>
<keyword evidence="8" id="KW-1185">Reference proteome</keyword>
<dbReference type="SMART" id="SM00353">
    <property type="entry name" value="HLH"/>
    <property type="match status" value="1"/>
</dbReference>
<dbReference type="GO" id="GO:0005634">
    <property type="term" value="C:nucleus"/>
    <property type="evidence" value="ECO:0007669"/>
    <property type="project" value="UniProtKB-SubCell"/>
</dbReference>
<evidence type="ECO:0000256" key="1">
    <source>
        <dbReference type="ARBA" id="ARBA00004123"/>
    </source>
</evidence>
<dbReference type="RefSeq" id="XP_020092114.1">
    <property type="nucleotide sequence ID" value="XM_020236525.1"/>
</dbReference>
<dbReference type="PANTHER" id="PTHR31945">
    <property type="entry name" value="TRANSCRIPTION FACTOR SCREAM2-RELATED"/>
    <property type="match status" value="1"/>
</dbReference>
<reference evidence="8" key="1">
    <citation type="journal article" date="2015" name="Nat. Genet.">
        <title>The pineapple genome and the evolution of CAM photosynthesis.</title>
        <authorList>
            <person name="Ming R."/>
            <person name="VanBuren R."/>
            <person name="Wai C.M."/>
            <person name="Tang H."/>
            <person name="Schatz M.C."/>
            <person name="Bowers J.E."/>
            <person name="Lyons E."/>
            <person name="Wang M.L."/>
            <person name="Chen J."/>
            <person name="Biggers E."/>
            <person name="Zhang J."/>
            <person name="Huang L."/>
            <person name="Zhang L."/>
            <person name="Miao W."/>
            <person name="Zhang J."/>
            <person name="Ye Z."/>
            <person name="Miao C."/>
            <person name="Lin Z."/>
            <person name="Wang H."/>
            <person name="Zhou H."/>
            <person name="Yim W.C."/>
            <person name="Priest H.D."/>
            <person name="Zheng C."/>
            <person name="Woodhouse M."/>
            <person name="Edger P.P."/>
            <person name="Guyot R."/>
            <person name="Guo H.B."/>
            <person name="Guo H."/>
            <person name="Zheng G."/>
            <person name="Singh R."/>
            <person name="Sharma A."/>
            <person name="Min X."/>
            <person name="Zheng Y."/>
            <person name="Lee H."/>
            <person name="Gurtowski J."/>
            <person name="Sedlazeck F.J."/>
            <person name="Harkess A."/>
            <person name="McKain M.R."/>
            <person name="Liao Z."/>
            <person name="Fang J."/>
            <person name="Liu J."/>
            <person name="Zhang X."/>
            <person name="Zhang Q."/>
            <person name="Hu W."/>
            <person name="Qin Y."/>
            <person name="Wang K."/>
            <person name="Chen L.Y."/>
            <person name="Shirley N."/>
            <person name="Lin Y.R."/>
            <person name="Liu L.Y."/>
            <person name="Hernandez A.G."/>
            <person name="Wright C.L."/>
            <person name="Bulone V."/>
            <person name="Tuskan G.A."/>
            <person name="Heath K."/>
            <person name="Zee F."/>
            <person name="Moore P.H."/>
            <person name="Sunkar R."/>
            <person name="Leebens-Mack J.H."/>
            <person name="Mockler T."/>
            <person name="Bennetzen J.L."/>
            <person name="Freeling M."/>
            <person name="Sankoff D."/>
            <person name="Paterson A.H."/>
            <person name="Zhu X."/>
            <person name="Yang X."/>
            <person name="Smith J.A."/>
            <person name="Cushman J.C."/>
            <person name="Paull R.E."/>
            <person name="Yu Q."/>
        </authorList>
    </citation>
    <scope>NUCLEOTIDE SEQUENCE [LARGE SCALE GENOMIC DNA]</scope>
    <source>
        <strain evidence="8">cv. F153</strain>
    </source>
</reference>
<dbReference type="Pfam" id="PF22754">
    <property type="entry name" value="bHLH-TF_ACT-like_plant"/>
    <property type="match status" value="1"/>
</dbReference>
<proteinExistence type="inferred from homology"/>
<evidence type="ECO:0000313" key="9">
    <source>
        <dbReference type="RefSeq" id="XP_020092114.1"/>
    </source>
</evidence>
<dbReference type="InterPro" id="IPR036638">
    <property type="entry name" value="HLH_DNA-bd_sf"/>
</dbReference>